<dbReference type="InterPro" id="IPR002110">
    <property type="entry name" value="Ankyrin_rpt"/>
</dbReference>
<feature type="repeat" description="ANK" evidence="3">
    <location>
        <begin position="122"/>
        <end position="154"/>
    </location>
</feature>
<gene>
    <name evidence="4" type="ORF">RRG08_054319</name>
</gene>
<reference evidence="4" key="1">
    <citation type="journal article" date="2023" name="G3 (Bethesda)">
        <title>A reference genome for the long-term kleptoplast-retaining sea slug Elysia crispata morphotype clarki.</title>
        <authorList>
            <person name="Eastman K.E."/>
            <person name="Pendleton A.L."/>
            <person name="Shaikh M.A."/>
            <person name="Suttiyut T."/>
            <person name="Ogas R."/>
            <person name="Tomko P."/>
            <person name="Gavelis G."/>
            <person name="Widhalm J.R."/>
            <person name="Wisecaver J.H."/>
        </authorList>
    </citation>
    <scope>NUCLEOTIDE SEQUENCE</scope>
    <source>
        <strain evidence="4">ECLA1</strain>
    </source>
</reference>
<evidence type="ECO:0000256" key="1">
    <source>
        <dbReference type="ARBA" id="ARBA00022737"/>
    </source>
</evidence>
<dbReference type="PANTHER" id="PTHR24198:SF165">
    <property type="entry name" value="ANKYRIN REPEAT-CONTAINING PROTEIN-RELATED"/>
    <property type="match status" value="1"/>
</dbReference>
<dbReference type="PANTHER" id="PTHR24198">
    <property type="entry name" value="ANKYRIN REPEAT AND PROTEIN KINASE DOMAIN-CONTAINING PROTEIN"/>
    <property type="match status" value="1"/>
</dbReference>
<keyword evidence="1" id="KW-0677">Repeat</keyword>
<organism evidence="4 5">
    <name type="scientific">Elysia crispata</name>
    <name type="common">lettuce slug</name>
    <dbReference type="NCBI Taxonomy" id="231223"/>
    <lineage>
        <taxon>Eukaryota</taxon>
        <taxon>Metazoa</taxon>
        <taxon>Spiralia</taxon>
        <taxon>Lophotrochozoa</taxon>
        <taxon>Mollusca</taxon>
        <taxon>Gastropoda</taxon>
        <taxon>Heterobranchia</taxon>
        <taxon>Euthyneura</taxon>
        <taxon>Panpulmonata</taxon>
        <taxon>Sacoglossa</taxon>
        <taxon>Placobranchoidea</taxon>
        <taxon>Plakobranchidae</taxon>
        <taxon>Elysia</taxon>
    </lineage>
</organism>
<dbReference type="EMBL" id="JAWDGP010000590">
    <property type="protein sequence ID" value="KAK3799190.1"/>
    <property type="molecule type" value="Genomic_DNA"/>
</dbReference>
<keyword evidence="2 3" id="KW-0040">ANK repeat</keyword>
<dbReference type="InterPro" id="IPR036770">
    <property type="entry name" value="Ankyrin_rpt-contain_sf"/>
</dbReference>
<feature type="repeat" description="ANK" evidence="3">
    <location>
        <begin position="187"/>
        <end position="219"/>
    </location>
</feature>
<keyword evidence="5" id="KW-1185">Reference proteome</keyword>
<dbReference type="Pfam" id="PF13857">
    <property type="entry name" value="Ank_5"/>
    <property type="match status" value="1"/>
</dbReference>
<protein>
    <submittedName>
        <fullName evidence="4">Uncharacterized protein</fullName>
    </submittedName>
</protein>
<accession>A0AAE1B3Z4</accession>
<dbReference type="Pfam" id="PF12796">
    <property type="entry name" value="Ank_2"/>
    <property type="match status" value="1"/>
</dbReference>
<evidence type="ECO:0000313" key="4">
    <source>
        <dbReference type="EMBL" id="KAK3799190.1"/>
    </source>
</evidence>
<dbReference type="AlphaFoldDB" id="A0AAE1B3Z4"/>
<evidence type="ECO:0000256" key="3">
    <source>
        <dbReference type="PROSITE-ProRule" id="PRU00023"/>
    </source>
</evidence>
<evidence type="ECO:0000313" key="5">
    <source>
        <dbReference type="Proteomes" id="UP001283361"/>
    </source>
</evidence>
<dbReference type="Gene3D" id="1.25.40.20">
    <property type="entry name" value="Ankyrin repeat-containing domain"/>
    <property type="match status" value="1"/>
</dbReference>
<dbReference type="PROSITE" id="PS50297">
    <property type="entry name" value="ANK_REP_REGION"/>
    <property type="match status" value="2"/>
</dbReference>
<proteinExistence type="predicted"/>
<sequence>MEYLAFHIQNGCSMGDVEEILKRNIVNISGYSHQDVEIAQQLGLEGIKAAIETGSTRIMKTIARSALFQRHYKQRLRIELPSLIYFATDIARPSSMTSILSALISTLSCRNIAEAVHILNDDGFSAMHLAALDGHVQAAKRLLELGADPKQQSLDGNTALTLAIAGRHRSFWEVILPLSNVNSSDKDGDTPLMFAAWIRDAPLVISLLNAGADVNTSSRHGSTALWNAVYRESPAVVSILLQANADMAACCVGTHLFLDSGDNDIEGRRVKKIYPPKPRSLLWVAVNRAVDARKKREHMAIVGILLENGYDLKDDQWIDDVSKQSRSGCLISEEIPRGVLANEDLQKVLLFLYKKPLSLRDICRNLLREFHKRQSSHIPYKCWVPIRFGSLFFDASEYKRRQVQLSVRSLLIQFVFKGLIAFIMESMPDLSLEEYDDFLSIWNCDINCVPEHLDDLDFFSDVVDTDTNANLEHFYNDIVEGDKHVSFLQGIASEAIDLVANMEKIEQSQWSSLAPEPSKSEMQFHPGNEVVDVCKLDMSTSTSFKADSFSRNNTRDDNNAVGALQPFTLSHKDNLMVKHNCINFDESAMSELLYHSDLIEESEITGLDRRMNQIKEVNHLPLKKCNAITQPACSDNFQANNQSFNQAAFNSTVPNICATVNTSKNQAKSEVKSKDANERLAVNCKVLREQNVFQSSEFSQVSLNPLKTSQSTTITPNCLAVLEASSGKDIVNTLNCNASSQKAQNNDNRIATASFNMLDEESQPKLQLFDHSMFYQGKALPLRTEPLKGESEGDNIHISVHSCQSFSKDDTLFCGPLAKDVSDDYGQIMCHNEKQLLTREHLIKPQRGFRDSCETCIVRKPLKSLDLELAKEEIESSSYPQYGQLNEVSSKTQIFKETKLKRRIQSSKEKLYLDEVWNRITTNTDKKSVDCDKKLDGECLLGNNSCMLSQQPTLYIVSKKDRLIPVTSKQLGQLMVKDLLSLSGNSTVRTGQEKLEEFRRDFMKGLFLHTEDAP</sequence>
<dbReference type="Proteomes" id="UP001283361">
    <property type="component" value="Unassembled WGS sequence"/>
</dbReference>
<name>A0AAE1B3Z4_9GAST</name>
<dbReference type="SMART" id="SM00248">
    <property type="entry name" value="ANK"/>
    <property type="match status" value="4"/>
</dbReference>
<evidence type="ECO:0000256" key="2">
    <source>
        <dbReference type="ARBA" id="ARBA00023043"/>
    </source>
</evidence>
<dbReference type="PROSITE" id="PS50088">
    <property type="entry name" value="ANK_REPEAT"/>
    <property type="match status" value="2"/>
</dbReference>
<dbReference type="SUPFAM" id="SSF48403">
    <property type="entry name" value="Ankyrin repeat"/>
    <property type="match status" value="1"/>
</dbReference>
<comment type="caution">
    <text evidence="4">The sequence shown here is derived from an EMBL/GenBank/DDBJ whole genome shotgun (WGS) entry which is preliminary data.</text>
</comment>